<evidence type="ECO:0000259" key="2">
    <source>
        <dbReference type="Pfam" id="PF01757"/>
    </source>
</evidence>
<dbReference type="Pfam" id="PF01757">
    <property type="entry name" value="Acyl_transf_3"/>
    <property type="match status" value="1"/>
</dbReference>
<protein>
    <submittedName>
        <fullName evidence="3">Acyltransferase</fullName>
    </submittedName>
</protein>
<keyword evidence="1" id="KW-0812">Transmembrane</keyword>
<keyword evidence="1" id="KW-0472">Membrane</keyword>
<dbReference type="RefSeq" id="WP_202767964.1">
    <property type="nucleotide sequence ID" value="NZ_JAESWA010000022.1"/>
</dbReference>
<evidence type="ECO:0000256" key="1">
    <source>
        <dbReference type="SAM" id="Phobius"/>
    </source>
</evidence>
<feature type="transmembrane region" description="Helical" evidence="1">
    <location>
        <begin position="103"/>
        <end position="121"/>
    </location>
</feature>
<evidence type="ECO:0000313" key="4">
    <source>
        <dbReference type="Proteomes" id="UP000623681"/>
    </source>
</evidence>
<dbReference type="AlphaFoldDB" id="A0A937FGM7"/>
<feature type="transmembrane region" description="Helical" evidence="1">
    <location>
        <begin position="147"/>
        <end position="165"/>
    </location>
</feature>
<dbReference type="InterPro" id="IPR002656">
    <property type="entry name" value="Acyl_transf_3_dom"/>
</dbReference>
<evidence type="ECO:0000313" key="3">
    <source>
        <dbReference type="EMBL" id="MBL4932620.1"/>
    </source>
</evidence>
<organism evidence="3 4">
    <name type="scientific">Clostridium paridis</name>
    <dbReference type="NCBI Taxonomy" id="2803863"/>
    <lineage>
        <taxon>Bacteria</taxon>
        <taxon>Bacillati</taxon>
        <taxon>Bacillota</taxon>
        <taxon>Clostridia</taxon>
        <taxon>Eubacteriales</taxon>
        <taxon>Clostridiaceae</taxon>
        <taxon>Clostridium</taxon>
    </lineage>
</organism>
<keyword evidence="3" id="KW-0808">Transferase</keyword>
<accession>A0A937FGM7</accession>
<feature type="transmembrane region" description="Helical" evidence="1">
    <location>
        <begin position="62"/>
        <end position="82"/>
    </location>
</feature>
<feature type="transmembrane region" description="Helical" evidence="1">
    <location>
        <begin position="172"/>
        <end position="189"/>
    </location>
</feature>
<dbReference type="Proteomes" id="UP000623681">
    <property type="component" value="Unassembled WGS sequence"/>
</dbReference>
<proteinExistence type="predicted"/>
<keyword evidence="4" id="KW-1185">Reference proteome</keyword>
<keyword evidence="1" id="KW-1133">Transmembrane helix</keyword>
<feature type="domain" description="Acyltransferase 3" evidence="2">
    <location>
        <begin position="39"/>
        <end position="333"/>
    </location>
</feature>
<comment type="caution">
    <text evidence="3">The sequence shown here is derived from an EMBL/GenBank/DDBJ whole genome shotgun (WGS) entry which is preliminary data.</text>
</comment>
<dbReference type="GO" id="GO:0016747">
    <property type="term" value="F:acyltransferase activity, transferring groups other than amino-acyl groups"/>
    <property type="evidence" value="ECO:0007669"/>
    <property type="project" value="InterPro"/>
</dbReference>
<feature type="transmembrane region" description="Helical" evidence="1">
    <location>
        <begin position="317"/>
        <end position="338"/>
    </location>
</feature>
<dbReference type="EMBL" id="JAESWA010000022">
    <property type="protein sequence ID" value="MBL4932620.1"/>
    <property type="molecule type" value="Genomic_DNA"/>
</dbReference>
<sequence length="346" mass="40298">MPKTSYEIYTLLFIVTTIFSFRKTDGGALEINPSLSNEIKGLGIFLVLAGHLSRNVGIHNMFVNQLGAQGVVLFLFISGFGLTKSYKKNGIDLNYIKKRFHTVLLPFSIVTSMWILINIFIKGKQYSVTFIFLSVLGIEPTKLIDTTMWYIEFIILWYIAFGIIFKFKIPKYIKLSLLFVVSIGFYLTKYNNPFDNMKYQFHVHAFIFPLGVFWGFYSKKIIDFLKSKKILNIIMSLQFLVCIILVLVTYNYLKNSDTAYIIYNLTVGMIFIMTLVFISYCGYKSNFLIKIGAISYFVYLFEGVFREEYSYFKYFNGKVSLTFYLLTVIVLSIIYDFIMKKVKLKK</sequence>
<feature type="transmembrane region" description="Helical" evidence="1">
    <location>
        <begin position="287"/>
        <end position="305"/>
    </location>
</feature>
<feature type="transmembrane region" description="Helical" evidence="1">
    <location>
        <begin position="259"/>
        <end position="280"/>
    </location>
</feature>
<gene>
    <name evidence="3" type="ORF">JK634_12425</name>
</gene>
<keyword evidence="3" id="KW-0012">Acyltransferase</keyword>
<feature type="transmembrane region" description="Helical" evidence="1">
    <location>
        <begin position="230"/>
        <end position="253"/>
    </location>
</feature>
<feature type="transmembrane region" description="Helical" evidence="1">
    <location>
        <begin position="201"/>
        <end position="218"/>
    </location>
</feature>
<reference evidence="3" key="1">
    <citation type="submission" date="2021-01" db="EMBL/GenBank/DDBJ databases">
        <title>Genome public.</title>
        <authorList>
            <person name="Liu C."/>
            <person name="Sun Q."/>
        </authorList>
    </citation>
    <scope>NUCLEOTIDE SEQUENCE</scope>
    <source>
        <strain evidence="3">YIM B02565</strain>
    </source>
</reference>
<name>A0A937FGM7_9CLOT</name>